<proteinExistence type="predicted"/>
<sequence length="430" mass="50587">MSYVYIDEKGPQETIRIAKDFSHEKRLNLADDNMSSYVANLFSVKNSVKGKVEDEYKKIINGFERQNKSSELKGQQILKSHFNYGIANMHTKEVNFYTELLKILIENDCSNLCFAISKFSIVVNVRFSKWLLELQRDRHIHNVHLIKYSITKFFEIESSQELNELLFDNNISNKEFISALIKELKEFIDIHSRNKRMEMQISEYKNMVKVFKQHKHRLSEIDFDEVQFDWEQFKWSIDLWVTENKVVNNWEGEENQLFLDEGIPDLGFSELGFTDVLKGQESHQHIGLQITDMLVALIGKQITKMGSALRYDAENPSVTTNLPKEWFEMDEENYKLICLLNKYLNQGQYSLIYDTFFDDLLIFTSYLEYISSFANYYDFKKGLNHSKGCRDKMMSDSEIRWLKFIEITKVCNDLFGSVLGAINEGELKNI</sequence>
<dbReference type="KEGG" id="vah:G7081_03455"/>
<gene>
    <name evidence="1" type="ORF">G7081_03455</name>
</gene>
<dbReference type="Proteomes" id="UP000500890">
    <property type="component" value="Chromosome"/>
</dbReference>
<protein>
    <submittedName>
        <fullName evidence="1">Uncharacterized protein</fullName>
    </submittedName>
</protein>
<dbReference type="RefSeq" id="WP_166007427.1">
    <property type="nucleotide sequence ID" value="NZ_CP049886.1"/>
</dbReference>
<keyword evidence="2" id="KW-1185">Reference proteome</keyword>
<name>A0A6G8AM84_9ENTE</name>
<accession>A0A6G8AM84</accession>
<organism evidence="1 2">
    <name type="scientific">Vagococcus coleopterorum</name>
    <dbReference type="NCBI Taxonomy" id="2714946"/>
    <lineage>
        <taxon>Bacteria</taxon>
        <taxon>Bacillati</taxon>
        <taxon>Bacillota</taxon>
        <taxon>Bacilli</taxon>
        <taxon>Lactobacillales</taxon>
        <taxon>Enterococcaceae</taxon>
        <taxon>Vagococcus</taxon>
    </lineage>
</organism>
<reference evidence="1 2" key="1">
    <citation type="submission" date="2020-03" db="EMBL/GenBank/DDBJ databases">
        <title>Vagococcus sp. nov., isolated from beetles.</title>
        <authorList>
            <person name="Hyun D.-W."/>
            <person name="Bae J.-W."/>
        </authorList>
    </citation>
    <scope>NUCLEOTIDE SEQUENCE [LARGE SCALE GENOMIC DNA]</scope>
    <source>
        <strain evidence="1 2">HDW17A</strain>
    </source>
</reference>
<evidence type="ECO:0000313" key="2">
    <source>
        <dbReference type="Proteomes" id="UP000500890"/>
    </source>
</evidence>
<dbReference type="EMBL" id="CP049886">
    <property type="protein sequence ID" value="QIL46194.1"/>
    <property type="molecule type" value="Genomic_DNA"/>
</dbReference>
<evidence type="ECO:0000313" key="1">
    <source>
        <dbReference type="EMBL" id="QIL46194.1"/>
    </source>
</evidence>
<dbReference type="AlphaFoldDB" id="A0A6G8AM84"/>